<dbReference type="InterPro" id="IPR051316">
    <property type="entry name" value="Zinc-reg_GTPase_activator"/>
</dbReference>
<protein>
    <recommendedName>
        <fullName evidence="10">GTP-binding protein</fullName>
    </recommendedName>
</protein>
<keyword evidence="3" id="KW-0143">Chaperone</keyword>
<dbReference type="GO" id="GO:0005737">
    <property type="term" value="C:cytoplasm"/>
    <property type="evidence" value="ECO:0007669"/>
    <property type="project" value="TreeGrafter"/>
</dbReference>
<evidence type="ECO:0000256" key="2">
    <source>
        <dbReference type="ARBA" id="ARBA00022801"/>
    </source>
</evidence>
<evidence type="ECO:0000313" key="9">
    <source>
        <dbReference type="Proteomes" id="UP000245998"/>
    </source>
</evidence>
<dbReference type="SUPFAM" id="SSF52540">
    <property type="entry name" value="P-loop containing nucleoside triphosphate hydrolases"/>
    <property type="match status" value="1"/>
</dbReference>
<dbReference type="RefSeq" id="WP_116555790.1">
    <property type="nucleotide sequence ID" value="NZ_QCZG01000040.1"/>
</dbReference>
<keyword evidence="2" id="KW-0378">Hydrolase</keyword>
<reference evidence="8 9" key="1">
    <citation type="submission" date="2018-04" db="EMBL/GenBank/DDBJ databases">
        <title>Camelliibacillus theae gen. nov., sp. nov., isolated from Pu'er tea.</title>
        <authorList>
            <person name="Niu L."/>
        </authorList>
    </citation>
    <scope>NUCLEOTIDE SEQUENCE [LARGE SCALE GENOMIC DNA]</scope>
    <source>
        <strain evidence="8 9">T8</strain>
    </source>
</reference>
<evidence type="ECO:0000256" key="3">
    <source>
        <dbReference type="ARBA" id="ARBA00023186"/>
    </source>
</evidence>
<evidence type="ECO:0000256" key="1">
    <source>
        <dbReference type="ARBA" id="ARBA00022741"/>
    </source>
</evidence>
<comment type="caution">
    <text evidence="8">The sequence shown here is derived from an EMBL/GenBank/DDBJ whole genome shotgun (WGS) entry which is preliminary data.</text>
</comment>
<keyword evidence="9" id="KW-1185">Reference proteome</keyword>
<dbReference type="CDD" id="cd03112">
    <property type="entry name" value="CobW-like"/>
    <property type="match status" value="1"/>
</dbReference>
<dbReference type="OrthoDB" id="9808822at2"/>
<dbReference type="PANTHER" id="PTHR13748:SF62">
    <property type="entry name" value="COBW DOMAIN-CONTAINING PROTEIN"/>
    <property type="match status" value="1"/>
</dbReference>
<proteinExistence type="inferred from homology"/>
<dbReference type="GO" id="GO:0016787">
    <property type="term" value="F:hydrolase activity"/>
    <property type="evidence" value="ECO:0007669"/>
    <property type="project" value="UniProtKB-KW"/>
</dbReference>
<dbReference type="PANTHER" id="PTHR13748">
    <property type="entry name" value="COBW-RELATED"/>
    <property type="match status" value="1"/>
</dbReference>
<comment type="similarity">
    <text evidence="4">Belongs to the SIMIBI class G3E GTPase family. ZNG1 subfamily.</text>
</comment>
<dbReference type="Gene3D" id="3.40.50.300">
    <property type="entry name" value="P-loop containing nucleotide triphosphate hydrolases"/>
    <property type="match status" value="1"/>
</dbReference>
<dbReference type="EMBL" id="QCZG01000040">
    <property type="protein sequence ID" value="PWA08168.1"/>
    <property type="molecule type" value="Genomic_DNA"/>
</dbReference>
<comment type="catalytic activity">
    <reaction evidence="5">
        <text>GTP + H2O = GDP + phosphate + H(+)</text>
        <dbReference type="Rhea" id="RHEA:19669"/>
        <dbReference type="ChEBI" id="CHEBI:15377"/>
        <dbReference type="ChEBI" id="CHEBI:15378"/>
        <dbReference type="ChEBI" id="CHEBI:37565"/>
        <dbReference type="ChEBI" id="CHEBI:43474"/>
        <dbReference type="ChEBI" id="CHEBI:58189"/>
    </reaction>
    <physiologicalReaction direction="left-to-right" evidence="5">
        <dbReference type="Rhea" id="RHEA:19670"/>
    </physiologicalReaction>
</comment>
<dbReference type="Gene3D" id="3.30.1220.10">
    <property type="entry name" value="CobW-like, C-terminal domain"/>
    <property type="match status" value="1"/>
</dbReference>
<dbReference type="InterPro" id="IPR036627">
    <property type="entry name" value="CobW-likC_sf"/>
</dbReference>
<dbReference type="Pfam" id="PF07683">
    <property type="entry name" value="CobW_C"/>
    <property type="match status" value="1"/>
</dbReference>
<sequence length="320" mass="36556">MFHKKISVYIISGFLGSGKTTVLLKMIEELQKKKLKPGIILNELGDTNVESHLFKKEKVFELLNGCICCTIQDDLKETMQQFLIENEKEPVDVLLIEGTGVANPLEIKEVLLSIPFIDYFELISIITLVDASHFLDYQSIFSSSREVRKLLSEQLASANVIILNKTDLVPISQLEKIKVKLTDNVGAEKPVFLAKYGEIESEKLFEKRMQTVSINKNSLHNDNEGHHHHANIQAIKIEDLPKFHSKKLENWLKQLPKEVLRGKGVVEIEGENKLFNFQFASGKTHFTGLHSKNITKPVIILIGMNINRKQIQQSYDRYFN</sequence>
<dbReference type="InterPro" id="IPR011629">
    <property type="entry name" value="CobW-like_C"/>
</dbReference>
<accession>A0A2U1JTK8</accession>
<dbReference type="InterPro" id="IPR027417">
    <property type="entry name" value="P-loop_NTPase"/>
</dbReference>
<evidence type="ECO:0008006" key="10">
    <source>
        <dbReference type="Google" id="ProtNLM"/>
    </source>
</evidence>
<feature type="domain" description="CobW/HypB/UreG nucleotide-binding" evidence="6">
    <location>
        <begin position="8"/>
        <end position="182"/>
    </location>
</feature>
<dbReference type="GO" id="GO:0000166">
    <property type="term" value="F:nucleotide binding"/>
    <property type="evidence" value="ECO:0007669"/>
    <property type="project" value="UniProtKB-KW"/>
</dbReference>
<evidence type="ECO:0000256" key="5">
    <source>
        <dbReference type="ARBA" id="ARBA00049117"/>
    </source>
</evidence>
<dbReference type="AlphaFoldDB" id="A0A2U1JTK8"/>
<dbReference type="SUPFAM" id="SSF90002">
    <property type="entry name" value="Hypothetical protein YjiA, C-terminal domain"/>
    <property type="match status" value="1"/>
</dbReference>
<gene>
    <name evidence="8" type="ORF">DCC39_15395</name>
</gene>
<dbReference type="Proteomes" id="UP000245998">
    <property type="component" value="Unassembled WGS sequence"/>
</dbReference>
<organism evidence="8 9">
    <name type="scientific">Pueribacillus theae</name>
    <dbReference type="NCBI Taxonomy" id="2171751"/>
    <lineage>
        <taxon>Bacteria</taxon>
        <taxon>Bacillati</taxon>
        <taxon>Bacillota</taxon>
        <taxon>Bacilli</taxon>
        <taxon>Bacillales</taxon>
        <taxon>Bacillaceae</taxon>
        <taxon>Pueribacillus</taxon>
    </lineage>
</organism>
<evidence type="ECO:0000313" key="8">
    <source>
        <dbReference type="EMBL" id="PWA08168.1"/>
    </source>
</evidence>
<dbReference type="Pfam" id="PF02492">
    <property type="entry name" value="cobW"/>
    <property type="match status" value="1"/>
</dbReference>
<evidence type="ECO:0000259" key="7">
    <source>
        <dbReference type="Pfam" id="PF07683"/>
    </source>
</evidence>
<feature type="domain" description="CobW C-terminal" evidence="7">
    <location>
        <begin position="233"/>
        <end position="314"/>
    </location>
</feature>
<dbReference type="InterPro" id="IPR003495">
    <property type="entry name" value="CobW/HypB/UreG_nucleotide-bd"/>
</dbReference>
<evidence type="ECO:0000256" key="4">
    <source>
        <dbReference type="ARBA" id="ARBA00034320"/>
    </source>
</evidence>
<keyword evidence="1" id="KW-0547">Nucleotide-binding</keyword>
<evidence type="ECO:0000259" key="6">
    <source>
        <dbReference type="Pfam" id="PF02492"/>
    </source>
</evidence>
<name>A0A2U1JTK8_9BACI</name>